<comment type="caution">
    <text evidence="9">The sequence shown here is derived from an EMBL/GenBank/DDBJ whole genome shotgun (WGS) entry which is preliminary data.</text>
</comment>
<dbReference type="GO" id="GO:0020037">
    <property type="term" value="F:heme binding"/>
    <property type="evidence" value="ECO:0007669"/>
    <property type="project" value="InterPro"/>
</dbReference>
<dbReference type="GO" id="GO:0051539">
    <property type="term" value="F:4 iron, 4 sulfur cluster binding"/>
    <property type="evidence" value="ECO:0007669"/>
    <property type="project" value="UniProtKB-KW"/>
</dbReference>
<evidence type="ECO:0000256" key="5">
    <source>
        <dbReference type="ARBA" id="ARBA00023004"/>
    </source>
</evidence>
<sequence>MLSFRSELENPIVQKEILDLDKKIRQFRGGQMPEEKFRSLRLTRGIYGQRQPGVQMVRIKLPFGRLTVKQWYRICDVSDEYASKNLHLTTRQDIQIHFVSLDRTPELWEKLAQDDITLREACGNTVRNVTASPNAGIDPNEPFDVSSYAHQTFKYFVRNPICQEMGRKFKIAFSSSDEDTAFSYIHDIGLIPKVQLENGEEVRGFKVKVGGGLGAQPMLAYTAYEFLPEDQVIPFIESVIRVFDRHGERVSRNKARMKYLIQKIGFDAFMELVAQERTANKTKSYVFDRNSVPQAEPAPEKEVPKVEILNQQHYNDWLKTNVTEQKQKGFYAVWVRVLKGDIPTDKARILAQLVKEYAADDVRVTPNQGLLFKYIRQEALPYVFHVLNTLGFALPGFNSTTDITTCPGTDTCNLGITNSMNLAEVLEKMMLDEYPDLIYNNDINIKISGCMNSCGQHGLAQIGFHGSSIKHGPHVIPALQVMLGGGTVADGEGRLAERVVKVPTKKGPDILRVLFDDFEKNGQEGELFNEYYDRQGKNYFYQLLKPLADLTKLQPGDYVDWGHVEQFATAIGVGECAGVMIDLVATLLFDAEEKAEWAAEALSQGANADAIYYSYSVFVGTAKALLLDKGVSANTQIGIINDFEANFVKDGTFTFAPDFRTHVMQINQNEPTADFAASYLADAFRFLEAASAYRGAAVKRPELLTEILKVNV</sequence>
<dbReference type="InterPro" id="IPR036136">
    <property type="entry name" value="Nit/Sulf_reduc_fer-like_dom_sf"/>
</dbReference>
<dbReference type="Gene3D" id="3.30.413.10">
    <property type="entry name" value="Sulfite Reductase Hemoprotein, domain 1"/>
    <property type="match status" value="2"/>
</dbReference>
<feature type="domain" description="Nitrite/Sulfite reductase ferredoxin-like" evidence="8">
    <location>
        <begin position="47"/>
        <end position="113"/>
    </location>
</feature>
<keyword evidence="5" id="KW-0408">Iron</keyword>
<dbReference type="InterPro" id="IPR045854">
    <property type="entry name" value="NO2/SO3_Rdtase_4Fe4S_sf"/>
</dbReference>
<dbReference type="SUPFAM" id="SSF56014">
    <property type="entry name" value="Nitrite and sulphite reductase 4Fe-4S domain-like"/>
    <property type="match status" value="2"/>
</dbReference>
<dbReference type="GO" id="GO:0046872">
    <property type="term" value="F:metal ion binding"/>
    <property type="evidence" value="ECO:0007669"/>
    <property type="project" value="UniProtKB-KW"/>
</dbReference>
<dbReference type="InterPro" id="IPR006067">
    <property type="entry name" value="NO2/SO3_Rdtase_4Fe4S_dom"/>
</dbReference>
<keyword evidence="10" id="KW-1185">Reference proteome</keyword>
<dbReference type="InterPro" id="IPR006066">
    <property type="entry name" value="NO2/SO3_Rdtase_FeS/sirohaem_BS"/>
</dbReference>
<accession>A0A512B0U2</accession>
<dbReference type="InterPro" id="IPR005117">
    <property type="entry name" value="NiRdtase/SiRdtase_haem-b_fer"/>
</dbReference>
<feature type="domain" description="Nitrite/Sulfite reductase ferredoxin-like" evidence="8">
    <location>
        <begin position="324"/>
        <end position="387"/>
    </location>
</feature>
<dbReference type="GO" id="GO:0016491">
    <property type="term" value="F:oxidoreductase activity"/>
    <property type="evidence" value="ECO:0007669"/>
    <property type="project" value="UniProtKB-KW"/>
</dbReference>
<dbReference type="Gene3D" id="3.90.480.10">
    <property type="entry name" value="Sulfite Reductase Hemoprotein,Domain 2"/>
    <property type="match status" value="1"/>
</dbReference>
<keyword evidence="4" id="KW-0560">Oxidoreductase</keyword>
<dbReference type="PANTHER" id="PTHR32439">
    <property type="entry name" value="FERREDOXIN--NITRITE REDUCTASE, CHLOROPLASTIC"/>
    <property type="match status" value="1"/>
</dbReference>
<dbReference type="PRINTS" id="PR00397">
    <property type="entry name" value="SIROHAEM"/>
</dbReference>
<feature type="domain" description="Nitrite/sulphite reductase 4Fe-4S" evidence="7">
    <location>
        <begin position="122"/>
        <end position="279"/>
    </location>
</feature>
<evidence type="ECO:0000256" key="3">
    <source>
        <dbReference type="ARBA" id="ARBA00022723"/>
    </source>
</evidence>
<evidence type="ECO:0000313" key="9">
    <source>
        <dbReference type="EMBL" id="GEO05578.1"/>
    </source>
</evidence>
<gene>
    <name evidence="9" type="ORF">AAE02nite_32420</name>
</gene>
<keyword evidence="2" id="KW-0349">Heme</keyword>
<dbReference type="Proteomes" id="UP000321532">
    <property type="component" value="Unassembled WGS sequence"/>
</dbReference>
<evidence type="ECO:0000259" key="8">
    <source>
        <dbReference type="Pfam" id="PF03460"/>
    </source>
</evidence>
<keyword evidence="6" id="KW-0411">Iron-sulfur</keyword>
<evidence type="ECO:0000256" key="4">
    <source>
        <dbReference type="ARBA" id="ARBA00023002"/>
    </source>
</evidence>
<feature type="domain" description="Nitrite/sulphite reductase 4Fe-4S" evidence="7">
    <location>
        <begin position="399"/>
        <end position="541"/>
    </location>
</feature>
<keyword evidence="3" id="KW-0479">Metal-binding</keyword>
<reference evidence="9 10" key="1">
    <citation type="submission" date="2019-07" db="EMBL/GenBank/DDBJ databases">
        <title>Whole genome shotgun sequence of Adhaeribacter aerolatus NBRC 106133.</title>
        <authorList>
            <person name="Hosoyama A."/>
            <person name="Uohara A."/>
            <person name="Ohji S."/>
            <person name="Ichikawa N."/>
        </authorList>
    </citation>
    <scope>NUCLEOTIDE SEQUENCE [LARGE SCALE GENOMIC DNA]</scope>
    <source>
        <strain evidence="9 10">NBRC 106133</strain>
    </source>
</reference>
<keyword evidence="1" id="KW-0004">4Fe-4S</keyword>
<dbReference type="PANTHER" id="PTHR32439:SF9">
    <property type="entry name" value="BLR3264 PROTEIN"/>
    <property type="match status" value="1"/>
</dbReference>
<evidence type="ECO:0000256" key="2">
    <source>
        <dbReference type="ARBA" id="ARBA00022617"/>
    </source>
</evidence>
<dbReference type="OrthoDB" id="9803707at2"/>
<name>A0A512B0U2_9BACT</name>
<evidence type="ECO:0000313" key="10">
    <source>
        <dbReference type="Proteomes" id="UP000321532"/>
    </source>
</evidence>
<evidence type="ECO:0000256" key="1">
    <source>
        <dbReference type="ARBA" id="ARBA00022485"/>
    </source>
</evidence>
<protein>
    <submittedName>
        <fullName evidence="9">Ferredoxin--nitrite reductase</fullName>
    </submittedName>
</protein>
<dbReference type="Pfam" id="PF03460">
    <property type="entry name" value="NIR_SIR_ferr"/>
    <property type="match status" value="2"/>
</dbReference>
<dbReference type="SUPFAM" id="SSF55124">
    <property type="entry name" value="Nitrite/Sulfite reductase N-terminal domain-like"/>
    <property type="match status" value="2"/>
</dbReference>
<dbReference type="EMBL" id="BJYS01000025">
    <property type="protein sequence ID" value="GEO05578.1"/>
    <property type="molecule type" value="Genomic_DNA"/>
</dbReference>
<proteinExistence type="predicted"/>
<dbReference type="Pfam" id="PF01077">
    <property type="entry name" value="NIR_SIR"/>
    <property type="match status" value="2"/>
</dbReference>
<organism evidence="9 10">
    <name type="scientific">Adhaeribacter aerolatus</name>
    <dbReference type="NCBI Taxonomy" id="670289"/>
    <lineage>
        <taxon>Bacteria</taxon>
        <taxon>Pseudomonadati</taxon>
        <taxon>Bacteroidota</taxon>
        <taxon>Cytophagia</taxon>
        <taxon>Cytophagales</taxon>
        <taxon>Hymenobacteraceae</taxon>
        <taxon>Adhaeribacter</taxon>
    </lineage>
</organism>
<dbReference type="AlphaFoldDB" id="A0A512B0U2"/>
<dbReference type="RefSeq" id="WP_146899875.1">
    <property type="nucleotide sequence ID" value="NZ_BJYS01000025.1"/>
</dbReference>
<evidence type="ECO:0000256" key="6">
    <source>
        <dbReference type="ARBA" id="ARBA00023014"/>
    </source>
</evidence>
<evidence type="ECO:0000259" key="7">
    <source>
        <dbReference type="Pfam" id="PF01077"/>
    </source>
</evidence>
<dbReference type="InterPro" id="IPR051329">
    <property type="entry name" value="NIR_SIR_4Fe-4S"/>
</dbReference>